<accession>A0A0B5FD26</accession>
<proteinExistence type="predicted"/>
<evidence type="ECO:0000313" key="1">
    <source>
        <dbReference type="EMBL" id="AJF06037.1"/>
    </source>
</evidence>
<dbReference type="KEGG" id="gsb:GSUB_04935"/>
<dbReference type="STRING" id="483547.GSUB_04935"/>
<reference evidence="1 2" key="1">
    <citation type="journal article" date="2015" name="Genome Announc.">
        <title>Genomes of Geoalkalibacter ferrihydriticus Z-0531T and Geoalkalibacter subterraneus Red1T, Two Haloalkaliphilic Metal-Reducing Deltaproteobacteria.</title>
        <authorList>
            <person name="Badalamenti J.P."/>
            <person name="Krajmalnik-Brown R."/>
            <person name="Torres C.I."/>
            <person name="Bond D.R."/>
        </authorList>
    </citation>
    <scope>NUCLEOTIDE SEQUENCE [LARGE SCALE GENOMIC DNA]</scope>
    <source>
        <strain evidence="1 2">Red1</strain>
    </source>
</reference>
<dbReference type="Proteomes" id="UP000035036">
    <property type="component" value="Chromosome"/>
</dbReference>
<sequence>MALVLAVSMLLILTVLGMVAWNSSTRQLVPAGLQQAEYQAFFAAQRGIEYALNRDILLNMSGSVDLASNAHKPYIDAGNTKAAGRGEITEGEIADGGAGVVPLRLRSRYGSEFGANYYFISVRGEGPGGRSQDVETQVVRMYRHDDDSIFRTSGGG</sequence>
<gene>
    <name evidence="1" type="ORF">GSUB_04935</name>
</gene>
<protein>
    <recommendedName>
        <fullName evidence="3">Type 4 fimbrial biogenesis protein PilX N-terminal domain-containing protein</fullName>
    </recommendedName>
</protein>
<organism evidence="1 2">
    <name type="scientific">Geoalkalibacter subterraneus</name>
    <dbReference type="NCBI Taxonomy" id="483547"/>
    <lineage>
        <taxon>Bacteria</taxon>
        <taxon>Pseudomonadati</taxon>
        <taxon>Thermodesulfobacteriota</taxon>
        <taxon>Desulfuromonadia</taxon>
        <taxon>Desulfuromonadales</taxon>
        <taxon>Geoalkalibacteraceae</taxon>
        <taxon>Geoalkalibacter</taxon>
    </lineage>
</organism>
<name>A0A0B5FD26_9BACT</name>
<dbReference type="AlphaFoldDB" id="A0A0B5FD26"/>
<evidence type="ECO:0008006" key="3">
    <source>
        <dbReference type="Google" id="ProtNLM"/>
    </source>
</evidence>
<dbReference type="HOGENOM" id="CLU_1684051_0_0_7"/>
<keyword evidence="2" id="KW-1185">Reference proteome</keyword>
<dbReference type="EMBL" id="CP010311">
    <property type="protein sequence ID" value="AJF06037.1"/>
    <property type="molecule type" value="Genomic_DNA"/>
</dbReference>
<evidence type="ECO:0000313" key="2">
    <source>
        <dbReference type="Proteomes" id="UP000035036"/>
    </source>
</evidence>